<dbReference type="GO" id="GO:0000226">
    <property type="term" value="P:microtubule cytoskeleton organization"/>
    <property type="evidence" value="ECO:0007669"/>
    <property type="project" value="InterPro"/>
</dbReference>
<dbReference type="GO" id="GO:0005819">
    <property type="term" value="C:spindle"/>
    <property type="evidence" value="ECO:0007669"/>
    <property type="project" value="TreeGrafter"/>
</dbReference>
<dbReference type="Pfam" id="PF03999">
    <property type="entry name" value="MAP65_ASE1"/>
    <property type="match status" value="1"/>
</dbReference>
<protein>
    <recommendedName>
        <fullName evidence="5">Protein regulator of cytokinesis 1</fullName>
    </recommendedName>
</protein>
<evidence type="ECO:0000313" key="3">
    <source>
        <dbReference type="EMBL" id="CAF1412151.1"/>
    </source>
</evidence>
<evidence type="ECO:0008006" key="5">
    <source>
        <dbReference type="Google" id="ProtNLM"/>
    </source>
</evidence>
<accession>A0A815M2S5</accession>
<name>A0A815M2S5_ADIRI</name>
<dbReference type="InterPro" id="IPR007145">
    <property type="entry name" value="MAP65_Ase1_PRC1"/>
</dbReference>
<comment type="caution">
    <text evidence="3">The sequence shown here is derived from an EMBL/GenBank/DDBJ whole genome shotgun (WGS) entry which is preliminary data.</text>
</comment>
<keyword evidence="1" id="KW-0175">Coiled coil</keyword>
<dbReference type="AlphaFoldDB" id="A0A815M2S5"/>
<dbReference type="PANTHER" id="PTHR19321:SF41">
    <property type="entry name" value="FASCETTO-RELATED"/>
    <property type="match status" value="1"/>
</dbReference>
<gene>
    <name evidence="3" type="ORF">XAT740_LOCUS34729</name>
</gene>
<proteinExistence type="predicted"/>
<dbReference type="Gene3D" id="1.20.58.1520">
    <property type="match status" value="1"/>
</dbReference>
<dbReference type="Proteomes" id="UP000663828">
    <property type="component" value="Unassembled WGS sequence"/>
</dbReference>
<dbReference type="PANTHER" id="PTHR19321">
    <property type="entry name" value="PROTEIN REGULATOR OF CYTOKINESIS 1 PRC1-RELATED"/>
    <property type="match status" value="1"/>
</dbReference>
<evidence type="ECO:0000313" key="4">
    <source>
        <dbReference type="Proteomes" id="UP000663828"/>
    </source>
</evidence>
<dbReference type="EMBL" id="CAJNOR010003421">
    <property type="protein sequence ID" value="CAF1412151.1"/>
    <property type="molecule type" value="Genomic_DNA"/>
</dbReference>
<evidence type="ECO:0000256" key="2">
    <source>
        <dbReference type="SAM" id="MobiDB-lite"/>
    </source>
</evidence>
<sequence length="572" mass="66902">MTETLPIDSLMIDRWTSQWMKQLGFNNEQLLKRNHKVEQFSRILLERIEKKKQTDIAQREQLLIETLREYEHRLSRTGFDNDISEDFETMKLRQKELLIEKKHQELDVKEEQFIKELDQLSQTERCLCQILTEAEMEIVPDETLVKRIQRLQDYLTILENLKNDRMTTLKSYRTRLNDLCTQLDYKLDDQSVVTQLVDEKYESCLATDSLRQIESLLNELDVKYEEQGKHVHRLIETLERLYSKLTKDDASPPKRSAAYILRHNTAETVTQLEQEIADLQAKRMATSKVYCENLRKKIEDLYDRCQLGASERHAIDYENLTPDTLDECDREYDRLDGLYRIRQPIIDAYEQWRLLVQQHAEFLKKSTSAARFHERGYSAVKEQAERKRFAIALPKAERTCLNTLEQWEKDHLDEQFLINDVPLRQILDQQHNGTSNTTTTTTTTAAAAALAPSKITKTVSTSSISSMAVPQRTVSKANARKKSLRNLVNKQTVESHVTQSHHEEADEDTLEFTQLENIKHINGLPRIVTSTPKTGKHNLHQTEHTVVDMGRIKTNDPIQKHRPSKRVIPTRR</sequence>
<dbReference type="GO" id="GO:0008017">
    <property type="term" value="F:microtubule binding"/>
    <property type="evidence" value="ECO:0007669"/>
    <property type="project" value="InterPro"/>
</dbReference>
<feature type="compositionally biased region" description="Basic residues" evidence="2">
    <location>
        <begin position="560"/>
        <end position="572"/>
    </location>
</feature>
<keyword evidence="4" id="KW-1185">Reference proteome</keyword>
<reference evidence="3" key="1">
    <citation type="submission" date="2021-02" db="EMBL/GenBank/DDBJ databases">
        <authorList>
            <person name="Nowell W R."/>
        </authorList>
    </citation>
    <scope>NUCLEOTIDE SEQUENCE</scope>
</reference>
<feature type="region of interest" description="Disordered" evidence="2">
    <location>
        <begin position="553"/>
        <end position="572"/>
    </location>
</feature>
<dbReference type="GO" id="GO:0005737">
    <property type="term" value="C:cytoplasm"/>
    <property type="evidence" value="ECO:0007669"/>
    <property type="project" value="TreeGrafter"/>
</dbReference>
<feature type="coiled-coil region" evidence="1">
    <location>
        <begin position="262"/>
        <end position="289"/>
    </location>
</feature>
<organism evidence="3 4">
    <name type="scientific">Adineta ricciae</name>
    <name type="common">Rotifer</name>
    <dbReference type="NCBI Taxonomy" id="249248"/>
    <lineage>
        <taxon>Eukaryota</taxon>
        <taxon>Metazoa</taxon>
        <taxon>Spiralia</taxon>
        <taxon>Gnathifera</taxon>
        <taxon>Rotifera</taxon>
        <taxon>Eurotatoria</taxon>
        <taxon>Bdelloidea</taxon>
        <taxon>Adinetida</taxon>
        <taxon>Adinetidae</taxon>
        <taxon>Adineta</taxon>
    </lineage>
</organism>
<evidence type="ECO:0000256" key="1">
    <source>
        <dbReference type="SAM" id="Coils"/>
    </source>
</evidence>